<proteinExistence type="predicted"/>
<gene>
    <name evidence="4" type="ORF">EZV62_005098</name>
</gene>
<dbReference type="InterPro" id="IPR001878">
    <property type="entry name" value="Znf_CCHC"/>
</dbReference>
<dbReference type="PANTHER" id="PTHR31286:SF167">
    <property type="entry name" value="OS09G0268800 PROTEIN"/>
    <property type="match status" value="1"/>
</dbReference>
<keyword evidence="1" id="KW-0863">Zinc-finger</keyword>
<dbReference type="InterPro" id="IPR025836">
    <property type="entry name" value="Zn_knuckle_CX2CX4HX4C"/>
</dbReference>
<feature type="region of interest" description="Disordered" evidence="2">
    <location>
        <begin position="305"/>
        <end position="345"/>
    </location>
</feature>
<evidence type="ECO:0000259" key="3">
    <source>
        <dbReference type="PROSITE" id="PS50158"/>
    </source>
</evidence>
<protein>
    <recommendedName>
        <fullName evidence="3">CCHC-type domain-containing protein</fullName>
    </recommendedName>
</protein>
<dbReference type="AlphaFoldDB" id="A0A5C7ILJ2"/>
<name>A0A5C7ILJ2_9ROSI</name>
<evidence type="ECO:0000256" key="2">
    <source>
        <dbReference type="SAM" id="MobiDB-lite"/>
    </source>
</evidence>
<dbReference type="InterPro" id="IPR040256">
    <property type="entry name" value="At4g02000-like"/>
</dbReference>
<dbReference type="PROSITE" id="PS50158">
    <property type="entry name" value="ZF_CCHC"/>
    <property type="match status" value="1"/>
</dbReference>
<sequence>MSSMELADLYKNLTIADEDGAVHEITEETQKDGVKDVERCLVGKVLSGKRVNRDVFRGLIDHLWSPFGSVEIELIGENTFMFYFINRDDRNRFWLREPWHFGNSLIALEKPVGFGDIKNLRFDRAAFWVQIHDIPIMCMNRRTAKWLAEQIRGVIEIPADSKECWGKFMRVKVELDISKPLKRWLRLKLDKSNNIVVVGLKYERLPDFCFACGKIGHVLKECSDDEDRKGVLDGGNSSDRERSVGRFPELLGGVSSSVKPGSLASQDSESESVALAVKKVPLNPTPETLVLVGRVGPSQVDKMLIDRPKSEPEVEDSEPSQINEVTVHDSNIGPVDPELLAKVQH</sequence>
<dbReference type="InterPro" id="IPR025558">
    <property type="entry name" value="DUF4283"/>
</dbReference>
<feature type="domain" description="CCHC-type" evidence="3">
    <location>
        <begin position="209"/>
        <end position="222"/>
    </location>
</feature>
<organism evidence="4 5">
    <name type="scientific">Acer yangbiense</name>
    <dbReference type="NCBI Taxonomy" id="1000413"/>
    <lineage>
        <taxon>Eukaryota</taxon>
        <taxon>Viridiplantae</taxon>
        <taxon>Streptophyta</taxon>
        <taxon>Embryophyta</taxon>
        <taxon>Tracheophyta</taxon>
        <taxon>Spermatophyta</taxon>
        <taxon>Magnoliopsida</taxon>
        <taxon>eudicotyledons</taxon>
        <taxon>Gunneridae</taxon>
        <taxon>Pentapetalae</taxon>
        <taxon>rosids</taxon>
        <taxon>malvids</taxon>
        <taxon>Sapindales</taxon>
        <taxon>Sapindaceae</taxon>
        <taxon>Hippocastanoideae</taxon>
        <taxon>Acereae</taxon>
        <taxon>Acer</taxon>
    </lineage>
</organism>
<dbReference type="GO" id="GO:0003676">
    <property type="term" value="F:nucleic acid binding"/>
    <property type="evidence" value="ECO:0007669"/>
    <property type="project" value="InterPro"/>
</dbReference>
<feature type="region of interest" description="Disordered" evidence="2">
    <location>
        <begin position="226"/>
        <end position="246"/>
    </location>
</feature>
<dbReference type="InterPro" id="IPR036875">
    <property type="entry name" value="Znf_CCHC_sf"/>
</dbReference>
<comment type="caution">
    <text evidence="4">The sequence shown here is derived from an EMBL/GenBank/DDBJ whole genome shotgun (WGS) entry which is preliminary data.</text>
</comment>
<dbReference type="Pfam" id="PF14392">
    <property type="entry name" value="zf-CCHC_4"/>
    <property type="match status" value="1"/>
</dbReference>
<dbReference type="EMBL" id="VAHF01000002">
    <property type="protein sequence ID" value="TXG70163.1"/>
    <property type="molecule type" value="Genomic_DNA"/>
</dbReference>
<keyword evidence="1" id="KW-0862">Zinc</keyword>
<evidence type="ECO:0000313" key="4">
    <source>
        <dbReference type="EMBL" id="TXG70163.1"/>
    </source>
</evidence>
<evidence type="ECO:0000313" key="5">
    <source>
        <dbReference type="Proteomes" id="UP000323000"/>
    </source>
</evidence>
<dbReference type="SUPFAM" id="SSF57756">
    <property type="entry name" value="Retrovirus zinc finger-like domains"/>
    <property type="match status" value="1"/>
</dbReference>
<dbReference type="Pfam" id="PF14111">
    <property type="entry name" value="DUF4283"/>
    <property type="match status" value="1"/>
</dbReference>
<dbReference type="GO" id="GO:0008270">
    <property type="term" value="F:zinc ion binding"/>
    <property type="evidence" value="ECO:0007669"/>
    <property type="project" value="UniProtKB-KW"/>
</dbReference>
<keyword evidence="5" id="KW-1185">Reference proteome</keyword>
<dbReference type="PANTHER" id="PTHR31286">
    <property type="entry name" value="GLYCINE-RICH CELL WALL STRUCTURAL PROTEIN 1.8-LIKE"/>
    <property type="match status" value="1"/>
</dbReference>
<accession>A0A5C7ILJ2</accession>
<dbReference type="Proteomes" id="UP000323000">
    <property type="component" value="Chromosome 2"/>
</dbReference>
<evidence type="ECO:0000256" key="1">
    <source>
        <dbReference type="PROSITE-ProRule" id="PRU00047"/>
    </source>
</evidence>
<keyword evidence="1" id="KW-0479">Metal-binding</keyword>
<reference evidence="5" key="1">
    <citation type="journal article" date="2019" name="Gigascience">
        <title>De novo genome assembly of the endangered Acer yangbiense, a plant species with extremely small populations endemic to Yunnan Province, China.</title>
        <authorList>
            <person name="Yang J."/>
            <person name="Wariss H.M."/>
            <person name="Tao L."/>
            <person name="Zhang R."/>
            <person name="Yun Q."/>
            <person name="Hollingsworth P."/>
            <person name="Dao Z."/>
            <person name="Luo G."/>
            <person name="Guo H."/>
            <person name="Ma Y."/>
            <person name="Sun W."/>
        </authorList>
    </citation>
    <scope>NUCLEOTIDE SEQUENCE [LARGE SCALE GENOMIC DNA]</scope>
    <source>
        <strain evidence="5">cv. Malutang</strain>
    </source>
</reference>